<dbReference type="KEGG" id="aful:116499291"/>
<feature type="transmembrane region" description="Helical" evidence="8">
    <location>
        <begin position="39"/>
        <end position="62"/>
    </location>
</feature>
<dbReference type="InterPro" id="IPR000276">
    <property type="entry name" value="GPCR_Rhodpsn"/>
</dbReference>
<keyword evidence="4" id="KW-0297">G-protein coupled receptor</keyword>
<dbReference type="Gene3D" id="1.20.1070.10">
    <property type="entry name" value="Rhodopsin 7-helix transmembrane proteins"/>
    <property type="match status" value="1"/>
</dbReference>
<reference evidence="11" key="1">
    <citation type="submission" date="2025-08" db="UniProtKB">
        <authorList>
            <consortium name="RefSeq"/>
        </authorList>
    </citation>
    <scope>IDENTIFICATION</scope>
    <source>
        <tissue evidence="11">Lung</tissue>
    </source>
</reference>
<dbReference type="CDD" id="cd15394">
    <property type="entry name" value="7tmA_PrRP_R"/>
    <property type="match status" value="1"/>
</dbReference>
<feature type="domain" description="G-protein coupled receptors family 1 profile" evidence="9">
    <location>
        <begin position="54"/>
        <end position="312"/>
    </location>
</feature>
<proteinExistence type="predicted"/>
<dbReference type="PANTHER" id="PTHR24235:SF14">
    <property type="entry name" value="PROLACTIN RELEASING HORMONE RECEPTOR"/>
    <property type="match status" value="1"/>
</dbReference>
<keyword evidence="6" id="KW-0675">Receptor</keyword>
<accession>A0A6J3E839</accession>
<evidence type="ECO:0000256" key="4">
    <source>
        <dbReference type="ARBA" id="ARBA00023040"/>
    </source>
</evidence>
<dbReference type="GO" id="GO:0005886">
    <property type="term" value="C:plasma membrane"/>
    <property type="evidence" value="ECO:0007669"/>
    <property type="project" value="TreeGrafter"/>
</dbReference>
<evidence type="ECO:0000256" key="2">
    <source>
        <dbReference type="ARBA" id="ARBA00022692"/>
    </source>
</evidence>
<gene>
    <name evidence="11" type="primary">LOC116499291</name>
</gene>
<protein>
    <submittedName>
        <fullName evidence="11">Prolactin-releasing peptide receptor-like</fullName>
    </submittedName>
</protein>
<dbReference type="SUPFAM" id="SSF81321">
    <property type="entry name" value="Family A G protein-coupled receptor-like"/>
    <property type="match status" value="1"/>
</dbReference>
<feature type="transmembrane region" description="Helical" evidence="8">
    <location>
        <begin position="256"/>
        <end position="277"/>
    </location>
</feature>
<feature type="transmembrane region" description="Helical" evidence="8">
    <location>
        <begin position="105"/>
        <end position="132"/>
    </location>
</feature>
<dbReference type="AlphaFoldDB" id="A0A6J3E839"/>
<dbReference type="InParanoid" id="A0A6J3E839"/>
<organism evidence="10 11">
    <name type="scientific">Aythya fuligula</name>
    <name type="common">Tufted duck</name>
    <name type="synonym">Anas fuligula</name>
    <dbReference type="NCBI Taxonomy" id="219594"/>
    <lineage>
        <taxon>Eukaryota</taxon>
        <taxon>Metazoa</taxon>
        <taxon>Chordata</taxon>
        <taxon>Craniata</taxon>
        <taxon>Vertebrata</taxon>
        <taxon>Euteleostomi</taxon>
        <taxon>Archelosauria</taxon>
        <taxon>Archosauria</taxon>
        <taxon>Dinosauria</taxon>
        <taxon>Saurischia</taxon>
        <taxon>Theropoda</taxon>
        <taxon>Coelurosauria</taxon>
        <taxon>Aves</taxon>
        <taxon>Neognathae</taxon>
        <taxon>Galloanserae</taxon>
        <taxon>Anseriformes</taxon>
        <taxon>Anatidae</taxon>
        <taxon>Aythyinae</taxon>
        <taxon>Aythya</taxon>
    </lineage>
</organism>
<feature type="transmembrane region" description="Helical" evidence="8">
    <location>
        <begin position="289"/>
        <end position="315"/>
    </location>
</feature>
<keyword evidence="5 8" id="KW-0472">Membrane</keyword>
<dbReference type="FunCoup" id="A0A6J3E839">
    <property type="interactions" value="30"/>
</dbReference>
<keyword evidence="10" id="KW-1185">Reference proteome</keyword>
<evidence type="ECO:0000256" key="5">
    <source>
        <dbReference type="ARBA" id="ARBA00023136"/>
    </source>
</evidence>
<dbReference type="GO" id="GO:0043005">
    <property type="term" value="C:neuron projection"/>
    <property type="evidence" value="ECO:0007669"/>
    <property type="project" value="TreeGrafter"/>
</dbReference>
<name>A0A6J3E839_AYTFU</name>
<dbReference type="InterPro" id="IPR017452">
    <property type="entry name" value="GPCR_Rhodpsn_7TM"/>
</dbReference>
<evidence type="ECO:0000313" key="11">
    <source>
        <dbReference type="RefSeq" id="XP_032059856.1"/>
    </source>
</evidence>
<dbReference type="RefSeq" id="XP_032059856.1">
    <property type="nucleotide sequence ID" value="XM_032203965.1"/>
</dbReference>
<evidence type="ECO:0000256" key="8">
    <source>
        <dbReference type="SAM" id="Phobius"/>
    </source>
</evidence>
<evidence type="ECO:0000256" key="1">
    <source>
        <dbReference type="ARBA" id="ARBA00004141"/>
    </source>
</evidence>
<dbReference type="InterPro" id="IPR001402">
    <property type="entry name" value="Prolrel_pep_rcpt"/>
</dbReference>
<sequence>MEPSGDGANATASELAPQNRPNASAQFTGVQLIQSFKPLIIPCYALVVLVGIFGNYLLLYVICKSKKMHNVTNFFIGNLAFSDMLMCATCVPFTLAYAFNPQGWVFGRFLCYFVFLMQPMTVYVSVFTLTAIAVDRYYATVHPLKRRPSVAGCAYVVGGIWLLSGALVAPAVAHTYHVEFQQQGFAICEEFWVEEEAQRLAYAYSTLILTYILPLSALSLSYLCISLRLRNRVVPGHPTQSQAECERLRKRKIFRLVALVVAAFGVCWLPIHVFNVIRDIDIGLIHKRYFLLIQLLCHWFAMSSSCCNPFLYAWLHDRFRGELRRMFSCQHRVLPAATCAAAGAVL</sequence>
<dbReference type="Pfam" id="PF00001">
    <property type="entry name" value="7tm_1"/>
    <property type="match status" value="1"/>
</dbReference>
<dbReference type="SMART" id="SM01381">
    <property type="entry name" value="7TM_GPCR_Srsx"/>
    <property type="match status" value="1"/>
</dbReference>
<keyword evidence="7" id="KW-0807">Transducer</keyword>
<evidence type="ECO:0000313" key="10">
    <source>
        <dbReference type="Proteomes" id="UP000504639"/>
    </source>
</evidence>
<keyword evidence="2 8" id="KW-0812">Transmembrane</keyword>
<evidence type="ECO:0000259" key="9">
    <source>
        <dbReference type="PROSITE" id="PS50262"/>
    </source>
</evidence>
<keyword evidence="3 8" id="KW-1133">Transmembrane helix</keyword>
<dbReference type="GO" id="GO:0042923">
    <property type="term" value="F:neuropeptide binding"/>
    <property type="evidence" value="ECO:0007669"/>
    <property type="project" value="TreeGrafter"/>
</dbReference>
<dbReference type="FunFam" id="1.20.1070.10:FF:000291">
    <property type="entry name" value="Predicted protein"/>
    <property type="match status" value="1"/>
</dbReference>
<dbReference type="Proteomes" id="UP000504639">
    <property type="component" value="Chromosome 27"/>
</dbReference>
<comment type="subcellular location">
    <subcellularLocation>
        <location evidence="1">Membrane</location>
        <topology evidence="1">Multi-pass membrane protein</topology>
    </subcellularLocation>
</comment>
<feature type="transmembrane region" description="Helical" evidence="8">
    <location>
        <begin position="74"/>
        <end position="99"/>
    </location>
</feature>
<dbReference type="GO" id="GO:0004983">
    <property type="term" value="F:neuropeptide Y receptor activity"/>
    <property type="evidence" value="ECO:0007669"/>
    <property type="project" value="InterPro"/>
</dbReference>
<dbReference type="PRINTS" id="PR01018">
    <property type="entry name" value="PRPRECEPTOR"/>
</dbReference>
<dbReference type="PRINTS" id="PR00237">
    <property type="entry name" value="GPCRRHODOPSN"/>
</dbReference>
<evidence type="ECO:0000256" key="6">
    <source>
        <dbReference type="ARBA" id="ARBA00023170"/>
    </source>
</evidence>
<feature type="transmembrane region" description="Helical" evidence="8">
    <location>
        <begin position="153"/>
        <end position="173"/>
    </location>
</feature>
<feature type="transmembrane region" description="Helical" evidence="8">
    <location>
        <begin position="201"/>
        <end position="225"/>
    </location>
</feature>
<evidence type="ECO:0000256" key="3">
    <source>
        <dbReference type="ARBA" id="ARBA00022989"/>
    </source>
</evidence>
<dbReference type="PROSITE" id="PS50262">
    <property type="entry name" value="G_PROTEIN_RECEP_F1_2"/>
    <property type="match status" value="1"/>
</dbReference>
<dbReference type="GeneID" id="116499291"/>
<evidence type="ECO:0000256" key="7">
    <source>
        <dbReference type="ARBA" id="ARBA00023224"/>
    </source>
</evidence>
<dbReference type="PANTHER" id="PTHR24235">
    <property type="entry name" value="NEUROPEPTIDE Y RECEPTOR"/>
    <property type="match status" value="1"/>
</dbReference>